<organism evidence="1 2">
    <name type="scientific">Eretmocerus hayati</name>
    <dbReference type="NCBI Taxonomy" id="131215"/>
    <lineage>
        <taxon>Eukaryota</taxon>
        <taxon>Metazoa</taxon>
        <taxon>Ecdysozoa</taxon>
        <taxon>Arthropoda</taxon>
        <taxon>Hexapoda</taxon>
        <taxon>Insecta</taxon>
        <taxon>Pterygota</taxon>
        <taxon>Neoptera</taxon>
        <taxon>Endopterygota</taxon>
        <taxon>Hymenoptera</taxon>
        <taxon>Apocrita</taxon>
        <taxon>Proctotrupomorpha</taxon>
        <taxon>Chalcidoidea</taxon>
        <taxon>Aphelinidae</taxon>
        <taxon>Aphelininae</taxon>
        <taxon>Eretmocerus</taxon>
    </lineage>
</organism>
<protein>
    <submittedName>
        <fullName evidence="1">Uncharacterized protein</fullName>
    </submittedName>
</protein>
<dbReference type="Proteomes" id="UP001239111">
    <property type="component" value="Chromosome 4"/>
</dbReference>
<sequence length="333" mass="37772">MSDLSTNFGGLFRNVHTSIRWLIKAIKEAGSVEKLKSNLKNVDEIKDPRLKGFLQDGKFSGNTFSSIYSLSGTMAHEPTLKAMALNACRALFLIAKHTSMLGEDQKPKDVQDLMYNDLAVFVGCLILKLIQITMFNSHEYCALDYPIHESSPAPENFDTTIGMGISSWASLINHNCYPNARRFFVCGQRIGILCVRPIKKNDQIFDVYNTSFYEEDKTARLQFMSNYQFDCSCQACIENWPPVLEIAQGKGNFRAKSPSEKACYRLCSKIEVALREKKCEFDPKTAKYLTEYISKASKEERVPSATTCYAVLILREIFRANYSFRRASFGSCE</sequence>
<comment type="caution">
    <text evidence="1">The sequence shown here is derived from an EMBL/GenBank/DDBJ whole genome shotgun (WGS) entry which is preliminary data.</text>
</comment>
<gene>
    <name evidence="1" type="ORF">QAD02_006385</name>
</gene>
<keyword evidence="2" id="KW-1185">Reference proteome</keyword>
<reference evidence="1" key="1">
    <citation type="submission" date="2023-04" db="EMBL/GenBank/DDBJ databases">
        <title>A chromosome-level genome assembly of the parasitoid wasp Eretmocerus hayati.</title>
        <authorList>
            <person name="Zhong Y."/>
            <person name="Liu S."/>
            <person name="Liu Y."/>
        </authorList>
    </citation>
    <scope>NUCLEOTIDE SEQUENCE</scope>
    <source>
        <strain evidence="1">ZJU_SS_LIU_2023</strain>
    </source>
</reference>
<evidence type="ECO:0000313" key="2">
    <source>
        <dbReference type="Proteomes" id="UP001239111"/>
    </source>
</evidence>
<dbReference type="EMBL" id="CM056744">
    <property type="protein sequence ID" value="KAJ8664723.1"/>
    <property type="molecule type" value="Genomic_DNA"/>
</dbReference>
<proteinExistence type="predicted"/>
<accession>A0ACC2N176</accession>
<evidence type="ECO:0000313" key="1">
    <source>
        <dbReference type="EMBL" id="KAJ8664723.1"/>
    </source>
</evidence>
<name>A0ACC2N176_9HYME</name>